<evidence type="ECO:0000256" key="11">
    <source>
        <dbReference type="SAM" id="Phobius"/>
    </source>
</evidence>
<organism evidence="14 15">
    <name type="scientific">Henosepilachna vigintioctopunctata</name>
    <dbReference type="NCBI Taxonomy" id="420089"/>
    <lineage>
        <taxon>Eukaryota</taxon>
        <taxon>Metazoa</taxon>
        <taxon>Ecdysozoa</taxon>
        <taxon>Arthropoda</taxon>
        <taxon>Hexapoda</taxon>
        <taxon>Insecta</taxon>
        <taxon>Pterygota</taxon>
        <taxon>Neoptera</taxon>
        <taxon>Endopterygota</taxon>
        <taxon>Coleoptera</taxon>
        <taxon>Polyphaga</taxon>
        <taxon>Cucujiformia</taxon>
        <taxon>Coccinelloidea</taxon>
        <taxon>Coccinellidae</taxon>
        <taxon>Epilachninae</taxon>
        <taxon>Epilachnini</taxon>
        <taxon>Henosepilachna</taxon>
    </lineage>
</organism>
<evidence type="ECO:0000256" key="12">
    <source>
        <dbReference type="SAM" id="SignalP"/>
    </source>
</evidence>
<proteinExistence type="inferred from homology"/>
<evidence type="ECO:0000313" key="14">
    <source>
        <dbReference type="EMBL" id="KAK9882854.1"/>
    </source>
</evidence>
<accession>A0AAW1UTJ8</accession>
<dbReference type="EMBL" id="JARQZJ010000085">
    <property type="protein sequence ID" value="KAK9882854.1"/>
    <property type="molecule type" value="Genomic_DNA"/>
</dbReference>
<keyword evidence="7 11" id="KW-1133">Transmembrane helix</keyword>
<dbReference type="Pfam" id="PF13676">
    <property type="entry name" value="TIR_2"/>
    <property type="match status" value="1"/>
</dbReference>
<dbReference type="SMART" id="SM00255">
    <property type="entry name" value="TIR"/>
    <property type="match status" value="1"/>
</dbReference>
<feature type="signal peptide" evidence="12">
    <location>
        <begin position="1"/>
        <end position="20"/>
    </location>
</feature>
<dbReference type="SMART" id="SM00369">
    <property type="entry name" value="LRR_TYP"/>
    <property type="match status" value="12"/>
</dbReference>
<keyword evidence="6" id="KW-0677">Repeat</keyword>
<feature type="chain" id="PRO_5043721669" description="TIR domain-containing protein" evidence="12">
    <location>
        <begin position="21"/>
        <end position="973"/>
    </location>
</feature>
<keyword evidence="8 11" id="KW-0472">Membrane</keyword>
<evidence type="ECO:0000259" key="13">
    <source>
        <dbReference type="PROSITE" id="PS50104"/>
    </source>
</evidence>
<name>A0AAW1UTJ8_9CUCU</name>
<dbReference type="InterPro" id="IPR003591">
    <property type="entry name" value="Leu-rich_rpt_typical-subtyp"/>
</dbReference>
<dbReference type="SMART" id="SM00365">
    <property type="entry name" value="LRR_SD22"/>
    <property type="match status" value="5"/>
</dbReference>
<dbReference type="Gene3D" id="3.80.10.10">
    <property type="entry name" value="Ribonuclease Inhibitor"/>
    <property type="match status" value="5"/>
</dbReference>
<evidence type="ECO:0000256" key="1">
    <source>
        <dbReference type="ARBA" id="ARBA00004479"/>
    </source>
</evidence>
<keyword evidence="4 11" id="KW-0812">Transmembrane</keyword>
<evidence type="ECO:0000256" key="10">
    <source>
        <dbReference type="ARBA" id="ARBA00023180"/>
    </source>
</evidence>
<dbReference type="PANTHER" id="PTHR24365">
    <property type="entry name" value="TOLL-LIKE RECEPTOR"/>
    <property type="match status" value="1"/>
</dbReference>
<dbReference type="PANTHER" id="PTHR24365:SF541">
    <property type="entry name" value="PROTEIN TOLL-RELATED"/>
    <property type="match status" value="1"/>
</dbReference>
<dbReference type="Pfam" id="PF13855">
    <property type="entry name" value="LRR_8"/>
    <property type="match status" value="3"/>
</dbReference>
<gene>
    <name evidence="14" type="ORF">WA026_023549</name>
</gene>
<dbReference type="AlphaFoldDB" id="A0AAW1UTJ8"/>
<evidence type="ECO:0000256" key="5">
    <source>
        <dbReference type="ARBA" id="ARBA00022729"/>
    </source>
</evidence>
<dbReference type="Gene3D" id="3.40.50.10140">
    <property type="entry name" value="Toll/interleukin-1 receptor homology (TIR) domain"/>
    <property type="match status" value="1"/>
</dbReference>
<sequence length="973" mass="113330">MLSIVFPMFLLLSMQPTEETEQVNCHTFKHFALYNYVCPPNSQKRIEVAIKPTEHMILVCFEMTNFDNAILPNLNFSSTLIKVSIQNCPIPKNGFKKFLDEFNIAHFVELTFIWKYSNETLEKENFEGLNQLTELVLYRNNLASIDTNLFEHTPNLRTLKLSENNLTKLQNDIFKNLNNLLYLTIAENKISELSRYAFRGLRELRELDFGNNKLREIPSGVFQELVNLKVLYLNYNKLFSLGVNPFSTLKNLIHLALEGNMLTHVSRKYFENNEKLSTINLAWNTNLTFEDKTFSLFNDLVSVLLSNSGIRSVPENLLRGTTNVFDIDLQNNRIPSMPENLFSEMKSLHDLYLNYNEIKSLHPNQFQHLKNLINLDLSHNLITSIDKHLLNGVERLETLILSFNRLKMIHPEIFLNKPNLVILLLNNNKLESVDNSLAALEGSKYIKMINLANNDIADFPYKLMKFLMKNENKYYYATSTEVISHFIESNTIEIYLGNNSISNIRLDYLRPGVMGYNSILEVNISHNPINCDCKASDLVENIHRSPRDGNVILKYDSLRCAGPPDFKNMNLSNLLEKKLTCTLNKNCTTTGICDCIYESKERTLIVDCSRRNITLIPNLLVNEMVKYYDFIKMKHLDVHLEENSLQEVPTEANGYHNVTNLYLQGNRISNIEWIPPSIEVLNIENNSINKFDNSLLNMLNQSNVKKLFLRNNPWECDCTTKEFQKFIREHISQIHNATDILCHFMEVPLVNLDESMLCPIRRGYTLVILSVLLFCLIAIIISVLLCLIYQNEILIWCYSKDICMRFIKEERIDRSKKYDAFVSYAQQDQDFVMKQLVPKLEEADPPYKLCIHVRDWIPGEFITKQIANSVKDSRRTLIVLSNSFLKSMWGRMEFRTAHTAAMEEGRVRVIIIIYGDLDANSVTDDFKSYMRTNTYVEWGDPCFWEKLKDALPRRYKKQKRRTRDSNEQDIELH</sequence>
<evidence type="ECO:0000313" key="15">
    <source>
        <dbReference type="Proteomes" id="UP001431783"/>
    </source>
</evidence>
<evidence type="ECO:0000256" key="7">
    <source>
        <dbReference type="ARBA" id="ARBA00022989"/>
    </source>
</evidence>
<dbReference type="PRINTS" id="PR01537">
    <property type="entry name" value="INTRLKN1R1F"/>
</dbReference>
<evidence type="ECO:0000256" key="9">
    <source>
        <dbReference type="ARBA" id="ARBA00023170"/>
    </source>
</evidence>
<dbReference type="SMART" id="SM00082">
    <property type="entry name" value="LRRCT"/>
    <property type="match status" value="2"/>
</dbReference>
<feature type="transmembrane region" description="Helical" evidence="11">
    <location>
        <begin position="764"/>
        <end position="789"/>
    </location>
</feature>
<keyword evidence="15" id="KW-1185">Reference proteome</keyword>
<dbReference type="FunFam" id="3.80.10.10:FF:001164">
    <property type="entry name" value="GH01279p"/>
    <property type="match status" value="2"/>
</dbReference>
<protein>
    <recommendedName>
        <fullName evidence="13">TIR domain-containing protein</fullName>
    </recommendedName>
</protein>
<keyword evidence="3" id="KW-0433">Leucine-rich repeat</keyword>
<comment type="caution">
    <text evidence="14">The sequence shown here is derived from an EMBL/GenBank/DDBJ whole genome shotgun (WGS) entry which is preliminary data.</text>
</comment>
<keyword evidence="10" id="KW-0325">Glycoprotein</keyword>
<comment type="similarity">
    <text evidence="2">Belongs to the Toll-like receptor family.</text>
</comment>
<dbReference type="GO" id="GO:0007165">
    <property type="term" value="P:signal transduction"/>
    <property type="evidence" value="ECO:0007669"/>
    <property type="project" value="InterPro"/>
</dbReference>
<dbReference type="PROSITE" id="PS50104">
    <property type="entry name" value="TIR"/>
    <property type="match status" value="1"/>
</dbReference>
<dbReference type="InterPro" id="IPR035897">
    <property type="entry name" value="Toll_tir_struct_dom_sf"/>
</dbReference>
<reference evidence="14 15" key="1">
    <citation type="submission" date="2023-03" db="EMBL/GenBank/DDBJ databases">
        <title>Genome insight into feeding habits of ladybird beetles.</title>
        <authorList>
            <person name="Li H.-S."/>
            <person name="Huang Y.-H."/>
            <person name="Pang H."/>
        </authorList>
    </citation>
    <scope>NUCLEOTIDE SEQUENCE [LARGE SCALE GENOMIC DNA]</scope>
    <source>
        <strain evidence="14">SYSU_2023b</strain>
        <tissue evidence="14">Whole body</tissue>
    </source>
</reference>
<evidence type="ECO:0000256" key="3">
    <source>
        <dbReference type="ARBA" id="ARBA00022614"/>
    </source>
</evidence>
<dbReference type="InterPro" id="IPR001611">
    <property type="entry name" value="Leu-rich_rpt"/>
</dbReference>
<dbReference type="SUPFAM" id="SSF52200">
    <property type="entry name" value="Toll/Interleukin receptor TIR domain"/>
    <property type="match status" value="1"/>
</dbReference>
<evidence type="ECO:0000256" key="8">
    <source>
        <dbReference type="ARBA" id="ARBA00023136"/>
    </source>
</evidence>
<comment type="subcellular location">
    <subcellularLocation>
        <location evidence="1">Membrane</location>
        <topology evidence="1">Single-pass type I membrane protein</topology>
    </subcellularLocation>
</comment>
<dbReference type="Proteomes" id="UP001431783">
    <property type="component" value="Unassembled WGS sequence"/>
</dbReference>
<evidence type="ECO:0000256" key="2">
    <source>
        <dbReference type="ARBA" id="ARBA00009634"/>
    </source>
</evidence>
<evidence type="ECO:0000256" key="4">
    <source>
        <dbReference type="ARBA" id="ARBA00022692"/>
    </source>
</evidence>
<keyword evidence="9" id="KW-0675">Receptor</keyword>
<dbReference type="GO" id="GO:0038023">
    <property type="term" value="F:signaling receptor activity"/>
    <property type="evidence" value="ECO:0007669"/>
    <property type="project" value="TreeGrafter"/>
</dbReference>
<dbReference type="SUPFAM" id="SSF52058">
    <property type="entry name" value="L domain-like"/>
    <property type="match status" value="2"/>
</dbReference>
<feature type="domain" description="TIR" evidence="13">
    <location>
        <begin position="816"/>
        <end position="951"/>
    </location>
</feature>
<dbReference type="PROSITE" id="PS51450">
    <property type="entry name" value="LRR"/>
    <property type="match status" value="6"/>
</dbReference>
<evidence type="ECO:0000256" key="6">
    <source>
        <dbReference type="ARBA" id="ARBA00022737"/>
    </source>
</evidence>
<dbReference type="GO" id="GO:0005886">
    <property type="term" value="C:plasma membrane"/>
    <property type="evidence" value="ECO:0007669"/>
    <property type="project" value="TreeGrafter"/>
</dbReference>
<dbReference type="InterPro" id="IPR000483">
    <property type="entry name" value="Cys-rich_flank_reg_C"/>
</dbReference>
<dbReference type="InterPro" id="IPR032675">
    <property type="entry name" value="LRR_dom_sf"/>
</dbReference>
<dbReference type="InterPro" id="IPR000157">
    <property type="entry name" value="TIR_dom"/>
</dbReference>
<dbReference type="FunFam" id="3.40.50.10140:FF:000026">
    <property type="entry name" value="Toll-like receptor 2"/>
    <property type="match status" value="1"/>
</dbReference>
<keyword evidence="5 12" id="KW-0732">Signal</keyword>